<dbReference type="EMBL" id="KM982403">
    <property type="protein sequence ID" value="AKI80678.1"/>
    <property type="molecule type" value="Genomic_DNA"/>
</dbReference>
<protein>
    <submittedName>
        <fullName evidence="2">Uncharacterized protein R34</fullName>
    </submittedName>
</protein>
<sequence>MQHYTFCLCDGMYCPSKEYILKYCENNGNNYYINDSDNLIPINFSVYDYDNCGNYFTFNCILVDFENILKFNGFIARKKLSDILNVHMDKCKRSAFVIDYLDHITKNNTIKHIKYYLGNNYYNITCWNYYLQSKIFRYSDLSSIRSCLKYLPVDRISGYLVDCLIRNDNVILDYLVDKIIIYLRLSFTHKKYKGNMFKITDNNDKLSDILNVNCVMESIIHECANNNTIESYHQTIDRFQELLESQENVKVKKDLITKHNKLKLGFTLNDKTLNYLLGYILMERNGNPLIIVKQLLMDGANIYTEIDRDFGFTFFDQTITIIISNENLELLDILFEMKLISQDKLNYILEKSIGELNLKKDVKTINSKEFIRELSGYGADVDKYVDKLIKKANKYNNNKLVDYLKDLKD</sequence>
<dbReference type="Proteomes" id="UP000240552">
    <property type="component" value="Segment"/>
</dbReference>
<evidence type="ECO:0000313" key="5">
    <source>
        <dbReference type="Proteomes" id="UP000240552"/>
    </source>
</evidence>
<keyword evidence="4" id="KW-1185">Reference proteome</keyword>
<organismHost>
    <name type="scientific">Acanthamoeba polyphaga</name>
    <name type="common">Amoeba</name>
    <dbReference type="NCBI Taxonomy" id="5757"/>
</organismHost>
<reference evidence="1 4" key="2">
    <citation type="journal article" date="2011" name="Virol. J.">
        <title>Breaking the 1000-gene barrier for Mimivirus using ultra-deep genome and transcriptome sequencing.</title>
        <authorList>
            <person name="Legendre M."/>
            <person name="Santini S."/>
            <person name="Rico A."/>
            <person name="Abergel C."/>
            <person name="Claverie J.M."/>
        </authorList>
    </citation>
    <scope>NUCLEOTIDE SEQUENCE [LARGE SCALE GENOMIC DNA]</scope>
</reference>
<evidence type="ECO:0000313" key="1">
    <source>
        <dbReference type="EMBL" id="ADO18570.1"/>
    </source>
</evidence>
<accession>A0A0G2Y4E3</accession>
<evidence type="ECO:0000313" key="4">
    <source>
        <dbReference type="Proteomes" id="UP000201519"/>
    </source>
</evidence>
<dbReference type="GeneID" id="9924614"/>
<evidence type="ECO:0000313" key="2">
    <source>
        <dbReference type="EMBL" id="AEJ34348.1"/>
    </source>
</evidence>
<gene>
    <name evidence="1" type="primary">R34</name>
    <name evidence="2" type="ORF">MIMI_R34</name>
</gene>
<evidence type="ECO:0000313" key="6">
    <source>
        <dbReference type="Proteomes" id="UP000274448"/>
    </source>
</evidence>
<dbReference type="Proteomes" id="UP000201519">
    <property type="component" value="Segment"/>
</dbReference>
<dbReference type="Proteomes" id="UP000274448">
    <property type="component" value="Segment"/>
</dbReference>
<proteinExistence type="predicted"/>
<name>A0A0G2Y4E3_MIMIV</name>
<organism evidence="1 4">
    <name type="scientific">Acanthamoeba polyphaga mimivirus</name>
    <name type="common">APMV</name>
    <dbReference type="NCBI Taxonomy" id="212035"/>
    <lineage>
        <taxon>Viruses</taxon>
        <taxon>Varidnaviria</taxon>
        <taxon>Bamfordvirae</taxon>
        <taxon>Nucleocytoviricota</taxon>
        <taxon>Megaviricetes</taxon>
        <taxon>Imitervirales</taxon>
        <taxon>Mimiviridae</taxon>
        <taxon>Megamimivirinae</taxon>
        <taxon>Mimivirus</taxon>
        <taxon>Mimivirus bradfordmassiliense</taxon>
    </lineage>
</organism>
<dbReference type="EMBL" id="JN036606">
    <property type="protein sequence ID" value="AEJ34348.1"/>
    <property type="molecule type" value="Genomic_DNA"/>
</dbReference>
<reference evidence="3 6" key="3">
    <citation type="submission" date="2014-10" db="EMBL/GenBank/DDBJ databases">
        <title>Pan-genome analysis of Brazilian lineage A amoebal mimiviruses.</title>
        <authorList>
            <person name="Assis F.L."/>
            <person name="Abrahao J.S."/>
            <person name="Kroon E.G."/>
            <person name="Dornas F.P."/>
            <person name="Andrade K.R."/>
            <person name="Borato P.V.M."/>
            <person name="Pilotto M.R."/>
            <person name="Benamar S."/>
            <person name="LaScola B."/>
            <person name="Colson P."/>
        </authorList>
    </citation>
    <scope>NUCLEOTIDE SEQUENCE [LARGE SCALE GENOMIC DNA]</scope>
    <source>
        <strain evidence="3 6">Amazonia</strain>
    </source>
</reference>
<reference evidence="2 5" key="1">
    <citation type="journal article" date="2011" name="Proc. Natl. Acad. Sci. U.S.A.">
        <title>Mimivirus shows dramatic genome reduction after intraamoebal culture.</title>
        <authorList>
            <person name="Boyer M."/>
            <person name="Azza S."/>
            <person name="Barrassi L."/>
            <person name="Klose T."/>
            <person name="Campocasso A."/>
            <person name="Pagnier I."/>
            <person name="Fournous G."/>
            <person name="Borg A."/>
            <person name="Robert C."/>
            <person name="Zhang X."/>
            <person name="Desnues C."/>
            <person name="Henrissat B."/>
            <person name="Rossmann M.G."/>
            <person name="La Scola B."/>
            <person name="Raoult D."/>
        </authorList>
    </citation>
    <scope>NUCLEOTIDE SEQUENCE [LARGE SCALE GENOMIC DNA]</scope>
    <source>
        <strain evidence="2">M4</strain>
    </source>
</reference>
<accession>E3VXQ2</accession>
<dbReference type="KEGG" id="vg:9924614"/>
<evidence type="ECO:0000313" key="3">
    <source>
        <dbReference type="EMBL" id="AKI80678.1"/>
    </source>
</evidence>
<dbReference type="RefSeq" id="YP_003986513.1">
    <property type="nucleotide sequence ID" value="NC_014649.1"/>
</dbReference>
<dbReference type="EMBL" id="HQ336222">
    <property type="protein sequence ID" value="ADO18570.1"/>
    <property type="molecule type" value="Genomic_DNA"/>
</dbReference>